<dbReference type="EMBL" id="LXQA010633101">
    <property type="protein sequence ID" value="MCI63221.1"/>
    <property type="molecule type" value="Genomic_DNA"/>
</dbReference>
<comment type="caution">
    <text evidence="1">The sequence shown here is derived from an EMBL/GenBank/DDBJ whole genome shotgun (WGS) entry which is preliminary data.</text>
</comment>
<feature type="non-terminal residue" evidence="1">
    <location>
        <position position="36"/>
    </location>
</feature>
<dbReference type="AlphaFoldDB" id="A0A392TPV0"/>
<reference evidence="1 2" key="1">
    <citation type="journal article" date="2018" name="Front. Plant Sci.">
        <title>Red Clover (Trifolium pratense) and Zigzag Clover (T. medium) - A Picture of Genomic Similarities and Differences.</title>
        <authorList>
            <person name="Dluhosova J."/>
            <person name="Istvanek J."/>
            <person name="Nedelnik J."/>
            <person name="Repkova J."/>
        </authorList>
    </citation>
    <scope>NUCLEOTIDE SEQUENCE [LARGE SCALE GENOMIC DNA]</scope>
    <source>
        <strain evidence="2">cv. 10/8</strain>
        <tissue evidence="1">Leaf</tissue>
    </source>
</reference>
<evidence type="ECO:0000313" key="2">
    <source>
        <dbReference type="Proteomes" id="UP000265520"/>
    </source>
</evidence>
<keyword evidence="2" id="KW-1185">Reference proteome</keyword>
<evidence type="ECO:0000313" key="1">
    <source>
        <dbReference type="EMBL" id="MCI63221.1"/>
    </source>
</evidence>
<sequence>MPRKPKMGDRIEALETQMGEVTTTLQQLALQMQQHA</sequence>
<protein>
    <submittedName>
        <fullName evidence="1">Uncharacterized protein</fullName>
    </submittedName>
</protein>
<accession>A0A392TPV0</accession>
<organism evidence="1 2">
    <name type="scientific">Trifolium medium</name>
    <dbReference type="NCBI Taxonomy" id="97028"/>
    <lineage>
        <taxon>Eukaryota</taxon>
        <taxon>Viridiplantae</taxon>
        <taxon>Streptophyta</taxon>
        <taxon>Embryophyta</taxon>
        <taxon>Tracheophyta</taxon>
        <taxon>Spermatophyta</taxon>
        <taxon>Magnoliopsida</taxon>
        <taxon>eudicotyledons</taxon>
        <taxon>Gunneridae</taxon>
        <taxon>Pentapetalae</taxon>
        <taxon>rosids</taxon>
        <taxon>fabids</taxon>
        <taxon>Fabales</taxon>
        <taxon>Fabaceae</taxon>
        <taxon>Papilionoideae</taxon>
        <taxon>50 kb inversion clade</taxon>
        <taxon>NPAAA clade</taxon>
        <taxon>Hologalegina</taxon>
        <taxon>IRL clade</taxon>
        <taxon>Trifolieae</taxon>
        <taxon>Trifolium</taxon>
    </lineage>
</organism>
<dbReference type="Proteomes" id="UP000265520">
    <property type="component" value="Unassembled WGS sequence"/>
</dbReference>
<proteinExistence type="predicted"/>
<name>A0A392TPV0_9FABA</name>